<dbReference type="InterPro" id="IPR017853">
    <property type="entry name" value="GH"/>
</dbReference>
<feature type="domain" description="GH18" evidence="1">
    <location>
        <begin position="5"/>
        <end position="266"/>
    </location>
</feature>
<comment type="caution">
    <text evidence="2">The sequence shown here is derived from an EMBL/GenBank/DDBJ whole genome shotgun (WGS) entry which is preliminary data.</text>
</comment>
<dbReference type="PANTHER" id="PTHR46476:SF9">
    <property type="entry name" value="GH18 DOMAIN-CONTAINING PROTEIN"/>
    <property type="match status" value="1"/>
</dbReference>
<evidence type="ECO:0000313" key="2">
    <source>
        <dbReference type="EMBL" id="KAF2098728.1"/>
    </source>
</evidence>
<gene>
    <name evidence="2" type="ORF">NA57DRAFT_56375</name>
</gene>
<name>A0A9P4M612_9PEZI</name>
<dbReference type="PANTHER" id="PTHR46476">
    <property type="entry name" value="CHITINASE 2-LIKE"/>
    <property type="match status" value="1"/>
</dbReference>
<protein>
    <recommendedName>
        <fullName evidence="1">GH18 domain-containing protein</fullName>
    </recommendedName>
</protein>
<dbReference type="EMBL" id="ML978126">
    <property type="protein sequence ID" value="KAF2098728.1"/>
    <property type="molecule type" value="Genomic_DNA"/>
</dbReference>
<evidence type="ECO:0000313" key="3">
    <source>
        <dbReference type="Proteomes" id="UP000799772"/>
    </source>
</evidence>
<dbReference type="SUPFAM" id="SSF51445">
    <property type="entry name" value="(Trans)glycosidases"/>
    <property type="match status" value="1"/>
</dbReference>
<keyword evidence="3" id="KW-1185">Reference proteome</keyword>
<dbReference type="Gene3D" id="3.20.20.80">
    <property type="entry name" value="Glycosidases"/>
    <property type="match status" value="1"/>
</dbReference>
<dbReference type="AlphaFoldDB" id="A0A9P4M612"/>
<organism evidence="2 3">
    <name type="scientific">Rhizodiscina lignyota</name>
    <dbReference type="NCBI Taxonomy" id="1504668"/>
    <lineage>
        <taxon>Eukaryota</taxon>
        <taxon>Fungi</taxon>
        <taxon>Dikarya</taxon>
        <taxon>Ascomycota</taxon>
        <taxon>Pezizomycotina</taxon>
        <taxon>Dothideomycetes</taxon>
        <taxon>Pleosporomycetidae</taxon>
        <taxon>Aulographales</taxon>
        <taxon>Rhizodiscinaceae</taxon>
        <taxon>Rhizodiscina</taxon>
    </lineage>
</organism>
<dbReference type="PROSITE" id="PS51910">
    <property type="entry name" value="GH18_2"/>
    <property type="match status" value="1"/>
</dbReference>
<proteinExistence type="predicted"/>
<dbReference type="Proteomes" id="UP000799772">
    <property type="component" value="Unassembled WGS sequence"/>
</dbReference>
<dbReference type="OrthoDB" id="3012298at2759"/>
<sequence length="266" mass="29071">MRSQTQITAYVGAFPGGRPAPNLELVPVSTDSNFTFIFCLAFARDLNRDGNFTPVWDSQITPGYISQLMEENPNRKFYASLGGGDNFPWQAPADEGAWINNAVSSLTNMMSTYSLAGFDIDYENNLDDSFVRCMSQVITQMVEHSQWSCAPFGATNIQYQQLWTSTNFFLGCYNYQAYADGIDDIQGYEDALASVGNLLTVNGVTYGTIGLGIASSTQSPRGLQLPDLLTVWESVHASGVTSAAIWCLEDSAENNYAIESAIQANS</sequence>
<dbReference type="GO" id="GO:0005975">
    <property type="term" value="P:carbohydrate metabolic process"/>
    <property type="evidence" value="ECO:0007669"/>
    <property type="project" value="InterPro"/>
</dbReference>
<evidence type="ECO:0000259" key="1">
    <source>
        <dbReference type="PROSITE" id="PS51910"/>
    </source>
</evidence>
<dbReference type="InterPro" id="IPR001223">
    <property type="entry name" value="Glyco_hydro18_cat"/>
</dbReference>
<reference evidence="2" key="1">
    <citation type="journal article" date="2020" name="Stud. Mycol.">
        <title>101 Dothideomycetes genomes: a test case for predicting lifestyles and emergence of pathogens.</title>
        <authorList>
            <person name="Haridas S."/>
            <person name="Albert R."/>
            <person name="Binder M."/>
            <person name="Bloem J."/>
            <person name="Labutti K."/>
            <person name="Salamov A."/>
            <person name="Andreopoulos B."/>
            <person name="Baker S."/>
            <person name="Barry K."/>
            <person name="Bills G."/>
            <person name="Bluhm B."/>
            <person name="Cannon C."/>
            <person name="Castanera R."/>
            <person name="Culley D."/>
            <person name="Daum C."/>
            <person name="Ezra D."/>
            <person name="Gonzalez J."/>
            <person name="Henrissat B."/>
            <person name="Kuo A."/>
            <person name="Liang C."/>
            <person name="Lipzen A."/>
            <person name="Lutzoni F."/>
            <person name="Magnuson J."/>
            <person name="Mondo S."/>
            <person name="Nolan M."/>
            <person name="Ohm R."/>
            <person name="Pangilinan J."/>
            <person name="Park H.-J."/>
            <person name="Ramirez L."/>
            <person name="Alfaro M."/>
            <person name="Sun H."/>
            <person name="Tritt A."/>
            <person name="Yoshinaga Y."/>
            <person name="Zwiers L.-H."/>
            <person name="Turgeon B."/>
            <person name="Goodwin S."/>
            <person name="Spatafora J."/>
            <person name="Crous P."/>
            <person name="Grigoriev I."/>
        </authorList>
    </citation>
    <scope>NUCLEOTIDE SEQUENCE</scope>
    <source>
        <strain evidence="2">CBS 133067</strain>
    </source>
</reference>
<accession>A0A9P4M612</accession>